<dbReference type="GO" id="GO:0016491">
    <property type="term" value="F:oxidoreductase activity"/>
    <property type="evidence" value="ECO:0007669"/>
    <property type="project" value="InterPro"/>
</dbReference>
<dbReference type="PATRIC" id="fig|1076.23.peg.1754"/>
<dbReference type="GO" id="GO:0016209">
    <property type="term" value="F:antioxidant activity"/>
    <property type="evidence" value="ECO:0007669"/>
    <property type="project" value="InterPro"/>
</dbReference>
<reference evidence="2 3" key="1">
    <citation type="submission" date="2014-11" db="EMBL/GenBank/DDBJ databases">
        <title>Genomics and ecophysiology of heterotrophic nitrogen fixing bacteria isolated from estuarine surface water.</title>
        <authorList>
            <person name="Bentzon-Tilia M."/>
            <person name="Severin I."/>
            <person name="Hansen L.H."/>
            <person name="Riemann L."/>
        </authorList>
    </citation>
    <scope>NUCLEOTIDE SEQUENCE [LARGE SCALE GENOMIC DNA]</scope>
    <source>
        <strain evidence="2 3">BAL398</strain>
    </source>
</reference>
<sequence>MTPGAMLPDYELSDHTAKRRKLSALQGQSPMVLVLSRGGYCPKDRQQHQKLLDLHDEMEVGYCRLVTISTDNITETNEYRSGVGAHWPFLSDSRRIIQKDLEIAEYTDPRHDPMIPHVIVLEPGLVIYKIYNGYWYFGRPTMDDLRRDLRVVTEKCRPDFDITKPELKAAWEQGRKDLFYPYGKTYAQTIGEQDLESDLPEGTR</sequence>
<name>A0A0D7F4H5_RHOPL</name>
<dbReference type="Pfam" id="PF00578">
    <property type="entry name" value="AhpC-TSA"/>
    <property type="match status" value="1"/>
</dbReference>
<protein>
    <submittedName>
        <fullName evidence="2">Alkyl hydroperoxide reductase</fullName>
    </submittedName>
</protein>
<evidence type="ECO:0000259" key="1">
    <source>
        <dbReference type="Pfam" id="PF00578"/>
    </source>
</evidence>
<dbReference type="EMBL" id="JXXE01000023">
    <property type="protein sequence ID" value="KIZ48024.1"/>
    <property type="molecule type" value="Genomic_DNA"/>
</dbReference>
<proteinExistence type="predicted"/>
<dbReference type="Proteomes" id="UP000032515">
    <property type="component" value="Unassembled WGS sequence"/>
</dbReference>
<evidence type="ECO:0000313" key="2">
    <source>
        <dbReference type="EMBL" id="KIZ48024.1"/>
    </source>
</evidence>
<dbReference type="InterPro" id="IPR036249">
    <property type="entry name" value="Thioredoxin-like_sf"/>
</dbReference>
<evidence type="ECO:0000313" key="3">
    <source>
        <dbReference type="Proteomes" id="UP000032515"/>
    </source>
</evidence>
<comment type="caution">
    <text evidence="2">The sequence shown here is derived from an EMBL/GenBank/DDBJ whole genome shotgun (WGS) entry which is preliminary data.</text>
</comment>
<gene>
    <name evidence="2" type="ORF">OO17_01105</name>
</gene>
<dbReference type="SUPFAM" id="SSF52833">
    <property type="entry name" value="Thioredoxin-like"/>
    <property type="match status" value="1"/>
</dbReference>
<accession>A0A0D7F4H5</accession>
<dbReference type="Gene3D" id="3.40.30.10">
    <property type="entry name" value="Glutaredoxin"/>
    <property type="match status" value="1"/>
</dbReference>
<dbReference type="InterPro" id="IPR000866">
    <property type="entry name" value="AhpC/TSA"/>
</dbReference>
<dbReference type="AlphaFoldDB" id="A0A0D7F4H5"/>
<dbReference type="OrthoDB" id="9809746at2"/>
<feature type="domain" description="Alkyl hydroperoxide reductase subunit C/ Thiol specific antioxidant" evidence="1">
    <location>
        <begin position="4"/>
        <end position="124"/>
    </location>
</feature>
<organism evidence="2 3">
    <name type="scientific">Rhodopseudomonas palustris</name>
    <dbReference type="NCBI Taxonomy" id="1076"/>
    <lineage>
        <taxon>Bacteria</taxon>
        <taxon>Pseudomonadati</taxon>
        <taxon>Pseudomonadota</taxon>
        <taxon>Alphaproteobacteria</taxon>
        <taxon>Hyphomicrobiales</taxon>
        <taxon>Nitrobacteraceae</taxon>
        <taxon>Rhodopseudomonas</taxon>
    </lineage>
</organism>